<evidence type="ECO:0000256" key="1">
    <source>
        <dbReference type="SAM" id="Phobius"/>
    </source>
</evidence>
<feature type="transmembrane region" description="Helical" evidence="1">
    <location>
        <begin position="177"/>
        <end position="199"/>
    </location>
</feature>
<gene>
    <name evidence="2" type="ORF">QR680_010969</name>
</gene>
<keyword evidence="1" id="KW-0812">Transmembrane</keyword>
<feature type="transmembrane region" description="Helical" evidence="1">
    <location>
        <begin position="37"/>
        <end position="60"/>
    </location>
</feature>
<dbReference type="AlphaFoldDB" id="A0AA39IQP0"/>
<keyword evidence="1" id="KW-0472">Membrane</keyword>
<feature type="transmembrane region" description="Helical" evidence="1">
    <location>
        <begin position="246"/>
        <end position="268"/>
    </location>
</feature>
<keyword evidence="3" id="KW-1185">Reference proteome</keyword>
<sequence>MLYSQLIGIIEFTLRIPQYLTAIVGLVLSFRTFSLRAIYKISPIIAVQLLVNTVTIVIFAPLDVAINPFLLLRWFSMSNVIIKTILMITVVSKALVIFRDLVAIGFFIHRTYWLLHPLQMRKTSYVIAALIFAITFGLSTAFLVPYFGVLDQIDGIREDCFYTSCVTGPYDVGRKTVVVTMVTISIITVISGCVFVIVLQKKVTPAADKKINRVLKYEFLFRCAFETFPFLADVISSSLFKFSIGYYLGAYSTQFISMDMAIFTVVYYRMLKKHNHTTTVNVSRIKADFSGGSVQNATPPFTANTSKVQE</sequence>
<keyword evidence="1" id="KW-1133">Transmembrane helix</keyword>
<accession>A0AA39IQP0</accession>
<evidence type="ECO:0000313" key="2">
    <source>
        <dbReference type="EMBL" id="KAK0428722.1"/>
    </source>
</evidence>
<feature type="transmembrane region" description="Helical" evidence="1">
    <location>
        <begin position="80"/>
        <end position="102"/>
    </location>
</feature>
<name>A0AA39IQP0_9BILA</name>
<evidence type="ECO:0000313" key="3">
    <source>
        <dbReference type="Proteomes" id="UP001175271"/>
    </source>
</evidence>
<dbReference type="EMBL" id="JAUCMV010000001">
    <property type="protein sequence ID" value="KAK0428722.1"/>
    <property type="molecule type" value="Genomic_DNA"/>
</dbReference>
<proteinExistence type="predicted"/>
<feature type="transmembrane region" description="Helical" evidence="1">
    <location>
        <begin position="6"/>
        <end position="30"/>
    </location>
</feature>
<feature type="transmembrane region" description="Helical" evidence="1">
    <location>
        <begin position="123"/>
        <end position="147"/>
    </location>
</feature>
<feature type="transmembrane region" description="Helical" evidence="1">
    <location>
        <begin position="219"/>
        <end position="240"/>
    </location>
</feature>
<comment type="caution">
    <text evidence="2">The sequence shown here is derived from an EMBL/GenBank/DDBJ whole genome shotgun (WGS) entry which is preliminary data.</text>
</comment>
<dbReference type="Proteomes" id="UP001175271">
    <property type="component" value="Unassembled WGS sequence"/>
</dbReference>
<protein>
    <submittedName>
        <fullName evidence="2">Uncharacterized protein</fullName>
    </submittedName>
</protein>
<organism evidence="2 3">
    <name type="scientific">Steinernema hermaphroditum</name>
    <dbReference type="NCBI Taxonomy" id="289476"/>
    <lineage>
        <taxon>Eukaryota</taxon>
        <taxon>Metazoa</taxon>
        <taxon>Ecdysozoa</taxon>
        <taxon>Nematoda</taxon>
        <taxon>Chromadorea</taxon>
        <taxon>Rhabditida</taxon>
        <taxon>Tylenchina</taxon>
        <taxon>Panagrolaimomorpha</taxon>
        <taxon>Strongyloidoidea</taxon>
        <taxon>Steinernematidae</taxon>
        <taxon>Steinernema</taxon>
    </lineage>
</organism>
<reference evidence="2" key="1">
    <citation type="submission" date="2023-06" db="EMBL/GenBank/DDBJ databases">
        <title>Genomic analysis of the entomopathogenic nematode Steinernema hermaphroditum.</title>
        <authorList>
            <person name="Schwarz E.M."/>
            <person name="Heppert J.K."/>
            <person name="Baniya A."/>
            <person name="Schwartz H.T."/>
            <person name="Tan C.-H."/>
            <person name="Antoshechkin I."/>
            <person name="Sternberg P.W."/>
            <person name="Goodrich-Blair H."/>
            <person name="Dillman A.R."/>
        </authorList>
    </citation>
    <scope>NUCLEOTIDE SEQUENCE</scope>
    <source>
        <strain evidence="2">PS9179</strain>
        <tissue evidence="2">Whole animal</tissue>
    </source>
</reference>